<name>A0A0V0GEK8_SOLCH</name>
<dbReference type="AlphaFoldDB" id="A0A0V0GEK8"/>
<accession>A0A0V0GEK8</accession>
<feature type="signal peptide" evidence="1">
    <location>
        <begin position="1"/>
        <end position="23"/>
    </location>
</feature>
<dbReference type="EMBL" id="GEDG01040740">
    <property type="protein sequence ID" value="JAP06625.1"/>
    <property type="molecule type" value="Transcribed_RNA"/>
</dbReference>
<evidence type="ECO:0000313" key="2">
    <source>
        <dbReference type="EMBL" id="JAP06625.1"/>
    </source>
</evidence>
<protein>
    <submittedName>
        <fullName evidence="2">Putative ovule protein</fullName>
    </submittedName>
</protein>
<keyword evidence="1" id="KW-0732">Signal</keyword>
<feature type="chain" id="PRO_5006865270" evidence="1">
    <location>
        <begin position="24"/>
        <end position="61"/>
    </location>
</feature>
<organism evidence="2">
    <name type="scientific">Solanum chacoense</name>
    <name type="common">Chaco potato</name>
    <dbReference type="NCBI Taxonomy" id="4108"/>
    <lineage>
        <taxon>Eukaryota</taxon>
        <taxon>Viridiplantae</taxon>
        <taxon>Streptophyta</taxon>
        <taxon>Embryophyta</taxon>
        <taxon>Tracheophyta</taxon>
        <taxon>Spermatophyta</taxon>
        <taxon>Magnoliopsida</taxon>
        <taxon>eudicotyledons</taxon>
        <taxon>Gunneridae</taxon>
        <taxon>Pentapetalae</taxon>
        <taxon>asterids</taxon>
        <taxon>lamiids</taxon>
        <taxon>Solanales</taxon>
        <taxon>Solanaceae</taxon>
        <taxon>Solanoideae</taxon>
        <taxon>Solaneae</taxon>
        <taxon>Solanum</taxon>
    </lineage>
</organism>
<sequence length="61" mass="6900">MAPQPLLSLVVIIFTEVKIQVLSINHDEAYGVEIYTNLIYQKGSTKKQMSILVKQGNSHNR</sequence>
<proteinExistence type="predicted"/>
<reference evidence="2" key="1">
    <citation type="submission" date="2015-12" db="EMBL/GenBank/DDBJ databases">
        <title>Gene expression during late stages of embryo sac development: a critical building block for successful pollen-pistil interactions.</title>
        <authorList>
            <person name="Liu Y."/>
            <person name="Joly V."/>
            <person name="Sabar M."/>
            <person name="Matton D.P."/>
        </authorList>
    </citation>
    <scope>NUCLEOTIDE SEQUENCE</scope>
</reference>
<evidence type="ECO:0000256" key="1">
    <source>
        <dbReference type="SAM" id="SignalP"/>
    </source>
</evidence>